<organism evidence="3">
    <name type="scientific">hydrothermal vent metagenome</name>
    <dbReference type="NCBI Taxonomy" id="652676"/>
    <lineage>
        <taxon>unclassified sequences</taxon>
        <taxon>metagenomes</taxon>
        <taxon>ecological metagenomes</taxon>
    </lineage>
</organism>
<feature type="compositionally biased region" description="Basic and acidic residues" evidence="2">
    <location>
        <begin position="301"/>
        <end position="315"/>
    </location>
</feature>
<evidence type="ECO:0000256" key="2">
    <source>
        <dbReference type="SAM" id="MobiDB-lite"/>
    </source>
</evidence>
<name>A0A160VEF8_9ZZZZ</name>
<dbReference type="PROSITE" id="PS51257">
    <property type="entry name" value="PROKAR_LIPOPROTEIN"/>
    <property type="match status" value="1"/>
</dbReference>
<accession>A0A160VEF8</accession>
<feature type="region of interest" description="Disordered" evidence="2">
    <location>
        <begin position="301"/>
        <end position="321"/>
    </location>
</feature>
<protein>
    <submittedName>
        <fullName evidence="3">Uncharacterized protein</fullName>
    </submittedName>
</protein>
<sequence length="321" mass="35485">MKKLTSLLIVALFATIGCEKLMKEDILLDDPELQAFSDGLGTDIDLSKSSINALNDALNRHGKDGRHRRDPAFLWKVAAEMQGKLSNEEKERLLGWMDDNNVPYLYGGGMDAKSRGGPGGDRGGMDLRAVFAVLDEAQRESLKSIMDSYKAQMDEVMKKAKDGTIDREAAQAELEALEAAMRAEIEALLTDEQKQSLEDMQAGMKQKMEEMRQAAHDAMVSALEMTTDQESGLETINNESGEAQRALMEKARAEEMSREDLKDALKQLIADRNSKIEALFSDKQIEIIKIYTALGMQYSKHCGDKRGGKRGDKGGKTGGSR</sequence>
<dbReference type="EMBL" id="FAXC01000138">
    <property type="protein sequence ID" value="CUV08888.1"/>
    <property type="molecule type" value="Genomic_DNA"/>
</dbReference>
<keyword evidence="1" id="KW-0175">Coiled coil</keyword>
<feature type="coiled-coil region" evidence="1">
    <location>
        <begin position="139"/>
        <end position="271"/>
    </location>
</feature>
<evidence type="ECO:0000256" key="1">
    <source>
        <dbReference type="SAM" id="Coils"/>
    </source>
</evidence>
<reference evidence="3" key="1">
    <citation type="submission" date="2015-10" db="EMBL/GenBank/DDBJ databases">
        <authorList>
            <person name="Gilbert D.G."/>
        </authorList>
    </citation>
    <scope>NUCLEOTIDE SEQUENCE</scope>
</reference>
<gene>
    <name evidence="3" type="ORF">MGWOODY_Mmi114</name>
</gene>
<evidence type="ECO:0000313" key="3">
    <source>
        <dbReference type="EMBL" id="CUV08888.1"/>
    </source>
</evidence>
<proteinExistence type="predicted"/>
<dbReference type="AlphaFoldDB" id="A0A160VEF8"/>